<dbReference type="Pfam" id="PF24192">
    <property type="entry name" value="DUF7417"/>
    <property type="match status" value="1"/>
</dbReference>
<comment type="caution">
    <text evidence="3">The sequence shown here is derived from an EMBL/GenBank/DDBJ whole genome shotgun (WGS) entry which is preliminary data.</text>
</comment>
<gene>
    <name evidence="3" type="ORF">LCGC14_1203940</name>
</gene>
<evidence type="ECO:0000259" key="2">
    <source>
        <dbReference type="Pfam" id="PF24192"/>
    </source>
</evidence>
<feature type="compositionally biased region" description="Basic and acidic residues" evidence="1">
    <location>
        <begin position="80"/>
        <end position="89"/>
    </location>
</feature>
<evidence type="ECO:0000313" key="3">
    <source>
        <dbReference type="EMBL" id="KKM93865.1"/>
    </source>
</evidence>
<evidence type="ECO:0000256" key="1">
    <source>
        <dbReference type="SAM" id="MobiDB-lite"/>
    </source>
</evidence>
<proteinExistence type="predicted"/>
<feature type="region of interest" description="Disordered" evidence="1">
    <location>
        <begin position="57"/>
        <end position="89"/>
    </location>
</feature>
<accession>A0A0F9NYE5</accession>
<organism evidence="3">
    <name type="scientific">marine sediment metagenome</name>
    <dbReference type="NCBI Taxonomy" id="412755"/>
    <lineage>
        <taxon>unclassified sequences</taxon>
        <taxon>metagenomes</taxon>
        <taxon>ecological metagenomes</taxon>
    </lineage>
</organism>
<dbReference type="EMBL" id="LAZR01006213">
    <property type="protein sequence ID" value="KKM93865.1"/>
    <property type="molecule type" value="Genomic_DNA"/>
</dbReference>
<protein>
    <recommendedName>
        <fullName evidence="2">DUF7417 domain-containing protein</fullName>
    </recommendedName>
</protein>
<name>A0A0F9NYE5_9ZZZZ</name>
<dbReference type="AlphaFoldDB" id="A0A0F9NYE5"/>
<dbReference type="InterPro" id="IPR055840">
    <property type="entry name" value="DUF7417"/>
</dbReference>
<reference evidence="3" key="1">
    <citation type="journal article" date="2015" name="Nature">
        <title>Complex archaea that bridge the gap between prokaryotes and eukaryotes.</title>
        <authorList>
            <person name="Spang A."/>
            <person name="Saw J.H."/>
            <person name="Jorgensen S.L."/>
            <person name="Zaremba-Niedzwiedzka K."/>
            <person name="Martijn J."/>
            <person name="Lind A.E."/>
            <person name="van Eijk R."/>
            <person name="Schleper C."/>
            <person name="Guy L."/>
            <person name="Ettema T.J."/>
        </authorList>
    </citation>
    <scope>NUCLEOTIDE SEQUENCE</scope>
</reference>
<feature type="domain" description="DUF7417" evidence="2">
    <location>
        <begin position="7"/>
        <end position="54"/>
    </location>
</feature>
<sequence length="89" mass="10011">MDRVDLIMKFESGELSEADTIELFQDLVDSGMAWKLQGFYGRTATALIEAGHVVRPTVQRGGETSERNRQPNQPHVPRTARCDRRGPNV</sequence>